<comment type="caution">
    <text evidence="2">The sequence shown here is derived from an EMBL/GenBank/DDBJ whole genome shotgun (WGS) entry which is preliminary data.</text>
</comment>
<proteinExistence type="predicted"/>
<dbReference type="EMBL" id="VYYT01000776">
    <property type="protein sequence ID" value="KAK2729565.1"/>
    <property type="molecule type" value="Genomic_DNA"/>
</dbReference>
<name>A0AAD9XY47_COLKA</name>
<keyword evidence="3" id="KW-1185">Reference proteome</keyword>
<reference evidence="2" key="1">
    <citation type="submission" date="2023-02" db="EMBL/GenBank/DDBJ databases">
        <title>Colletotrichum kahawae CIFC_Que2 genome sequencing and assembly.</title>
        <authorList>
            <person name="Baroncelli R."/>
        </authorList>
    </citation>
    <scope>NUCLEOTIDE SEQUENCE</scope>
    <source>
        <strain evidence="2">CIFC_Que2</strain>
    </source>
</reference>
<dbReference type="Proteomes" id="UP001281614">
    <property type="component" value="Unassembled WGS sequence"/>
</dbReference>
<sequence>MDAWMMDHHHRNPQVKTIYLPSEGTVRGWMFSLTTPRPVSGQCSSASSASQPAVSHYSFNDWPASDHTQRHAALLQIRQQRPIDPGRKQTKKHGDSPLVQNGTTGPFALDAVPLTLAYPCDEAAQGQSSPAQSIPTTFDRFRSLATRCHRHCLGAHLAQAQAQASAAPILVLPSAQCLVSPWTPTLDDPVLSRRQGSISVASPHPITQ</sequence>
<evidence type="ECO:0000256" key="1">
    <source>
        <dbReference type="SAM" id="MobiDB-lite"/>
    </source>
</evidence>
<dbReference type="AlphaFoldDB" id="A0AAD9XY47"/>
<evidence type="ECO:0000313" key="2">
    <source>
        <dbReference type="EMBL" id="KAK2729565.1"/>
    </source>
</evidence>
<organism evidence="2 3">
    <name type="scientific">Colletotrichum kahawae</name>
    <name type="common">Coffee berry disease fungus</name>
    <dbReference type="NCBI Taxonomy" id="34407"/>
    <lineage>
        <taxon>Eukaryota</taxon>
        <taxon>Fungi</taxon>
        <taxon>Dikarya</taxon>
        <taxon>Ascomycota</taxon>
        <taxon>Pezizomycotina</taxon>
        <taxon>Sordariomycetes</taxon>
        <taxon>Hypocreomycetidae</taxon>
        <taxon>Glomerellales</taxon>
        <taxon>Glomerellaceae</taxon>
        <taxon>Colletotrichum</taxon>
        <taxon>Colletotrichum gloeosporioides species complex</taxon>
    </lineage>
</organism>
<gene>
    <name evidence="2" type="ORF">CKAH01_02539</name>
</gene>
<protein>
    <submittedName>
        <fullName evidence="2">Uncharacterized protein</fullName>
    </submittedName>
</protein>
<feature type="compositionally biased region" description="Basic and acidic residues" evidence="1">
    <location>
        <begin position="84"/>
        <end position="95"/>
    </location>
</feature>
<feature type="region of interest" description="Disordered" evidence="1">
    <location>
        <begin position="80"/>
        <end position="104"/>
    </location>
</feature>
<evidence type="ECO:0000313" key="3">
    <source>
        <dbReference type="Proteomes" id="UP001281614"/>
    </source>
</evidence>
<accession>A0AAD9XY47</accession>